<dbReference type="SUPFAM" id="SSF50447">
    <property type="entry name" value="Translation proteins"/>
    <property type="match status" value="1"/>
</dbReference>
<keyword evidence="3 5" id="KW-0698">rRNA processing</keyword>
<dbReference type="NCBIfam" id="TIGR02273">
    <property type="entry name" value="16S_RimM"/>
    <property type="match status" value="1"/>
</dbReference>
<dbReference type="InterPro" id="IPR056792">
    <property type="entry name" value="PRC_RimM"/>
</dbReference>
<evidence type="ECO:0000256" key="5">
    <source>
        <dbReference type="HAMAP-Rule" id="MF_00014"/>
    </source>
</evidence>
<dbReference type="PANTHER" id="PTHR33692">
    <property type="entry name" value="RIBOSOME MATURATION FACTOR RIMM"/>
    <property type="match status" value="1"/>
</dbReference>
<dbReference type="InterPro" id="IPR002676">
    <property type="entry name" value="RimM_N"/>
</dbReference>
<dbReference type="PANTHER" id="PTHR33692:SF1">
    <property type="entry name" value="RIBOSOME MATURATION FACTOR RIMM"/>
    <property type="match status" value="1"/>
</dbReference>
<keyword evidence="4 5" id="KW-0143">Chaperone</keyword>
<comment type="subunit">
    <text evidence="5">Binds ribosomal protein uS19.</text>
</comment>
<dbReference type="InterPro" id="IPR011961">
    <property type="entry name" value="RimM"/>
</dbReference>
<proteinExistence type="inferred from homology"/>
<dbReference type="SUPFAM" id="SSF50346">
    <property type="entry name" value="PRC-barrel domain"/>
    <property type="match status" value="1"/>
</dbReference>
<feature type="domain" description="RimM N-terminal" evidence="6">
    <location>
        <begin position="4"/>
        <end position="87"/>
    </location>
</feature>
<comment type="caution">
    <text evidence="8">The sequence shown here is derived from an EMBL/GenBank/DDBJ whole genome shotgun (WGS) entry which is preliminary data.</text>
</comment>
<evidence type="ECO:0000256" key="4">
    <source>
        <dbReference type="ARBA" id="ARBA00023186"/>
    </source>
</evidence>
<feature type="domain" description="Ribosome maturation factor RimM PRC barrel" evidence="7">
    <location>
        <begin position="101"/>
        <end position="161"/>
    </location>
</feature>
<evidence type="ECO:0000313" key="8">
    <source>
        <dbReference type="EMBL" id="TNC34855.1"/>
    </source>
</evidence>
<sequence>MEIVVGRIGRAHGIRGEVSIDLMTDEPERRFAPGSSVVVRPRSGAARAMGIRGTRPHQGRLLVTFDGIPDRTAAEALRGAQVVVEVDESERPDDPEEFYDHQLVGLRVVSGGSERGTVKEVLHLPAQDMLAVTRADGVEVLVPFVAALVTDVDLDGGVVHVAEIQGLLDPELSDDAGPA</sequence>
<comment type="domain">
    <text evidence="5">The PRC barrel domain binds ribosomal protein uS19.</text>
</comment>
<dbReference type="RefSeq" id="WP_139088213.1">
    <property type="nucleotide sequence ID" value="NZ_VDFR01000150.1"/>
</dbReference>
<evidence type="ECO:0000259" key="7">
    <source>
        <dbReference type="Pfam" id="PF24986"/>
    </source>
</evidence>
<dbReference type="InterPro" id="IPR011033">
    <property type="entry name" value="PRC_barrel-like_sf"/>
</dbReference>
<protein>
    <recommendedName>
        <fullName evidence="5">Ribosome maturation factor RimM</fullName>
    </recommendedName>
</protein>
<dbReference type="GO" id="GO:0042274">
    <property type="term" value="P:ribosomal small subunit biogenesis"/>
    <property type="evidence" value="ECO:0007669"/>
    <property type="project" value="UniProtKB-UniRule"/>
</dbReference>
<keyword evidence="2 5" id="KW-0690">Ribosome biogenesis</keyword>
<dbReference type="GO" id="GO:0005840">
    <property type="term" value="C:ribosome"/>
    <property type="evidence" value="ECO:0007669"/>
    <property type="project" value="InterPro"/>
</dbReference>
<dbReference type="InterPro" id="IPR009000">
    <property type="entry name" value="Transl_B-barrel_sf"/>
</dbReference>
<dbReference type="Proteomes" id="UP000306740">
    <property type="component" value="Unassembled WGS sequence"/>
</dbReference>
<evidence type="ECO:0000259" key="6">
    <source>
        <dbReference type="Pfam" id="PF01782"/>
    </source>
</evidence>
<dbReference type="GO" id="GO:0005737">
    <property type="term" value="C:cytoplasm"/>
    <property type="evidence" value="ECO:0007669"/>
    <property type="project" value="UniProtKB-SubCell"/>
</dbReference>
<evidence type="ECO:0000313" key="9">
    <source>
        <dbReference type="Proteomes" id="UP000306740"/>
    </source>
</evidence>
<evidence type="ECO:0000256" key="2">
    <source>
        <dbReference type="ARBA" id="ARBA00022517"/>
    </source>
</evidence>
<keyword evidence="1 5" id="KW-0963">Cytoplasm</keyword>
<comment type="similarity">
    <text evidence="5">Belongs to the RimM family.</text>
</comment>
<dbReference type="Pfam" id="PF01782">
    <property type="entry name" value="RimM"/>
    <property type="match status" value="1"/>
</dbReference>
<name>A0A5C4MBY0_9ACTN</name>
<evidence type="ECO:0000256" key="3">
    <source>
        <dbReference type="ARBA" id="ARBA00022552"/>
    </source>
</evidence>
<dbReference type="EMBL" id="VDFR01000150">
    <property type="protein sequence ID" value="TNC34855.1"/>
    <property type="molecule type" value="Genomic_DNA"/>
</dbReference>
<dbReference type="OrthoDB" id="5381335at2"/>
<organism evidence="8 9">
    <name type="scientific">Mumia zhuanghuii</name>
    <dbReference type="NCBI Taxonomy" id="2585211"/>
    <lineage>
        <taxon>Bacteria</taxon>
        <taxon>Bacillati</taxon>
        <taxon>Actinomycetota</taxon>
        <taxon>Actinomycetes</taxon>
        <taxon>Propionibacteriales</taxon>
        <taxon>Nocardioidaceae</taxon>
        <taxon>Mumia</taxon>
    </lineage>
</organism>
<dbReference type="HAMAP" id="MF_00014">
    <property type="entry name" value="Ribosome_mat_RimM"/>
    <property type="match status" value="1"/>
</dbReference>
<accession>A0A5C4MBY0</accession>
<evidence type="ECO:0000256" key="1">
    <source>
        <dbReference type="ARBA" id="ARBA00022490"/>
    </source>
</evidence>
<dbReference type="AlphaFoldDB" id="A0A5C4MBY0"/>
<dbReference type="GO" id="GO:0006364">
    <property type="term" value="P:rRNA processing"/>
    <property type="evidence" value="ECO:0007669"/>
    <property type="project" value="UniProtKB-UniRule"/>
</dbReference>
<dbReference type="InterPro" id="IPR036976">
    <property type="entry name" value="RimM_N_sf"/>
</dbReference>
<comment type="subcellular location">
    <subcellularLocation>
        <location evidence="5">Cytoplasm</location>
    </subcellularLocation>
</comment>
<dbReference type="Gene3D" id="2.40.30.60">
    <property type="entry name" value="RimM"/>
    <property type="match status" value="1"/>
</dbReference>
<dbReference type="GO" id="GO:0043022">
    <property type="term" value="F:ribosome binding"/>
    <property type="evidence" value="ECO:0007669"/>
    <property type="project" value="InterPro"/>
</dbReference>
<dbReference type="Pfam" id="PF24986">
    <property type="entry name" value="PRC_RimM"/>
    <property type="match status" value="1"/>
</dbReference>
<reference evidence="8 9" key="1">
    <citation type="submission" date="2019-05" db="EMBL/GenBank/DDBJ databases">
        <title>Mumia sp. nov., isolated from the intestinal contents of plateau pika (Ochotona curzoniae) in the Qinghai-Tibet plateau of China.</title>
        <authorList>
            <person name="Tian Z."/>
        </authorList>
    </citation>
    <scope>NUCLEOTIDE SEQUENCE [LARGE SCALE GENOMIC DNA]</scope>
    <source>
        <strain evidence="9">527</strain>
    </source>
</reference>
<comment type="function">
    <text evidence="5">An accessory protein needed during the final step in the assembly of 30S ribosomal subunit, possibly for assembly of the head region. Essential for efficient processing of 16S rRNA. May be needed both before and after RbfA during the maturation of 16S rRNA. It has affinity for free ribosomal 30S subunits but not for 70S ribosomes.</text>
</comment>
<gene>
    <name evidence="5 8" type="primary">rimM</name>
    <name evidence="8" type="ORF">FHE65_27335</name>
</gene>
<dbReference type="Gene3D" id="2.30.30.240">
    <property type="entry name" value="PRC-barrel domain"/>
    <property type="match status" value="1"/>
</dbReference>